<gene>
    <name evidence="14" type="ORF">EM808_14975</name>
</gene>
<feature type="domain" description="Peptidase S8/S53" evidence="12">
    <location>
        <begin position="132"/>
        <end position="521"/>
    </location>
</feature>
<evidence type="ECO:0000256" key="2">
    <source>
        <dbReference type="ARBA" id="ARBA00022512"/>
    </source>
</evidence>
<feature type="active site" description="Charge relay system" evidence="8 9">
    <location>
        <position position="141"/>
    </location>
</feature>
<dbReference type="InterPro" id="IPR022398">
    <property type="entry name" value="Peptidase_S8_His-AS"/>
</dbReference>
<feature type="active site" description="Charge relay system" evidence="8 9">
    <location>
        <position position="181"/>
    </location>
</feature>
<evidence type="ECO:0000256" key="8">
    <source>
        <dbReference type="PIRSR" id="PIRSR615500-1"/>
    </source>
</evidence>
<organism evidence="14 15">
    <name type="scientific">Niallia taxi</name>
    <dbReference type="NCBI Taxonomy" id="2499688"/>
    <lineage>
        <taxon>Bacteria</taxon>
        <taxon>Bacillati</taxon>
        <taxon>Bacillota</taxon>
        <taxon>Bacilli</taxon>
        <taxon>Bacillales</taxon>
        <taxon>Bacillaceae</taxon>
        <taxon>Niallia</taxon>
    </lineage>
</organism>
<feature type="domain" description="PA" evidence="13">
    <location>
        <begin position="339"/>
        <end position="405"/>
    </location>
</feature>
<evidence type="ECO:0000256" key="11">
    <source>
        <dbReference type="SAM" id="SignalP"/>
    </source>
</evidence>
<protein>
    <submittedName>
        <fullName evidence="14">Peptidase S8</fullName>
    </submittedName>
</protein>
<evidence type="ECO:0000256" key="9">
    <source>
        <dbReference type="PROSITE-ProRule" id="PRU01240"/>
    </source>
</evidence>
<feature type="signal peptide" evidence="11">
    <location>
        <begin position="1"/>
        <end position="21"/>
    </location>
</feature>
<dbReference type="Proteomes" id="UP000288024">
    <property type="component" value="Unassembled WGS sequence"/>
</dbReference>
<dbReference type="Gene3D" id="3.40.50.200">
    <property type="entry name" value="Peptidase S8/S53 domain"/>
    <property type="match status" value="1"/>
</dbReference>
<reference evidence="14 15" key="1">
    <citation type="submission" date="2019-01" db="EMBL/GenBank/DDBJ databases">
        <title>Bacillus sp. M5HDSG1-1, whole genome shotgun sequence.</title>
        <authorList>
            <person name="Tuo L."/>
        </authorList>
    </citation>
    <scope>NUCLEOTIDE SEQUENCE [LARGE SCALE GENOMIC DNA]</scope>
    <source>
        <strain evidence="14 15">M5HDSG1-1</strain>
    </source>
</reference>
<dbReference type="GO" id="GO:0004252">
    <property type="term" value="F:serine-type endopeptidase activity"/>
    <property type="evidence" value="ECO:0007669"/>
    <property type="project" value="UniProtKB-UniRule"/>
</dbReference>
<dbReference type="InterPro" id="IPR003137">
    <property type="entry name" value="PA_domain"/>
</dbReference>
<comment type="caution">
    <text evidence="14">The sequence shown here is derived from an EMBL/GenBank/DDBJ whole genome shotgun (WGS) entry which is preliminary data.</text>
</comment>
<keyword evidence="6 9" id="KW-0378">Hydrolase</keyword>
<dbReference type="InterPro" id="IPR023827">
    <property type="entry name" value="Peptidase_S8_Asp-AS"/>
</dbReference>
<evidence type="ECO:0000256" key="7">
    <source>
        <dbReference type="ARBA" id="ARBA00022825"/>
    </source>
</evidence>
<dbReference type="PROSITE" id="PS51892">
    <property type="entry name" value="SUBTILASE"/>
    <property type="match status" value="1"/>
</dbReference>
<dbReference type="Pfam" id="PF00082">
    <property type="entry name" value="Peptidase_S8"/>
    <property type="match status" value="1"/>
</dbReference>
<dbReference type="Pfam" id="PF02225">
    <property type="entry name" value="PA"/>
    <property type="match status" value="1"/>
</dbReference>
<evidence type="ECO:0000313" key="14">
    <source>
        <dbReference type="EMBL" id="RVT61549.1"/>
    </source>
</evidence>
<dbReference type="InterPro" id="IPR046450">
    <property type="entry name" value="PA_dom_sf"/>
</dbReference>
<dbReference type="EMBL" id="RZTZ01000005">
    <property type="protein sequence ID" value="RVT61549.1"/>
    <property type="molecule type" value="Genomic_DNA"/>
</dbReference>
<dbReference type="RefSeq" id="WP_127739006.1">
    <property type="nucleotide sequence ID" value="NZ_JAMAVA010000005.1"/>
</dbReference>
<dbReference type="PANTHER" id="PTHR43806">
    <property type="entry name" value="PEPTIDASE S8"/>
    <property type="match status" value="1"/>
</dbReference>
<keyword evidence="15" id="KW-1185">Reference proteome</keyword>
<dbReference type="SUPFAM" id="SSF52743">
    <property type="entry name" value="Subtilisin-like"/>
    <property type="match status" value="1"/>
</dbReference>
<dbReference type="InterPro" id="IPR050131">
    <property type="entry name" value="Peptidase_S8_subtilisin-like"/>
</dbReference>
<keyword evidence="5 11" id="KW-0732">Signal</keyword>
<dbReference type="InterPro" id="IPR015500">
    <property type="entry name" value="Peptidase_S8_subtilisin-rel"/>
</dbReference>
<dbReference type="PROSITE" id="PS00136">
    <property type="entry name" value="SUBTILASE_ASP"/>
    <property type="match status" value="1"/>
</dbReference>
<evidence type="ECO:0000313" key="15">
    <source>
        <dbReference type="Proteomes" id="UP000288024"/>
    </source>
</evidence>
<sequence length="752" mass="81583">MKKIILLLLAIILPCDHYTFAAMHELPELPAESKQEKRVAIVKLKGSCSDDKVNKIMAKLKSGQKRTVFCEIFSGFSVRANLEDLDKLTSYQDVELVSQVKTYTAESEGPAKIIGADWIQGASKSQSSALTGKGVKVGVIDTGIDYNHPDLRRSYKKGWDFVDRDKDPMETVGHGLRDTLHGTHVAGIIAAKGKLKGIAPNAEVYAYRALGPGGSGTTEQILSAIERAIKDKVDVLNLSLGSEVNGPDLPISLALNKAVDKGIVAVAAAGNAGPADWTVGSPGTAAKAISVGATTPKLKVPFLEVDGEKIILNKMDKSKQWSSENALEIVEGKLGYQKDLQNVKGKIVIIKRGELTFGEKAENAYKAGAKAVLIANDMDGPLLGMLEREIPIPVAGVSKKEGSQLQRKLGKKKTVYAKINSYWEQDILADFSSRGPVTSTWDIKPDVVAPGVVINSTVPGGYLALQGTSMAAPHVAGAAALLLEAHPDWSPEEVKAALMNTALPLNDRDGKQYKVYEQGAGRIQVDKAVKASVLIMPGSMRFGKFKLADHLHEHTAYITISNKGKSSEWITFNQPSIQSGVTWQLPLSLTLAAGETKKLPIKMMIDSELFKNKLQNGAIVVNAGRQKVTVPYLYVLEEPEYPRLMGFNMVQENNGGFSYEAYLPTGAEEFGIAVFDKETLRFVKFLDWKKEVKRGQLKGNIKKEVLPQQGIYEIVAFAKKAGKEDAVSGQLSVIGSHALYNSIENESDKENL</sequence>
<dbReference type="PANTHER" id="PTHR43806:SF65">
    <property type="entry name" value="SERINE PROTEASE APRX"/>
    <property type="match status" value="1"/>
</dbReference>
<dbReference type="PROSITE" id="PS00138">
    <property type="entry name" value="SUBTILASE_SER"/>
    <property type="match status" value="1"/>
</dbReference>
<dbReference type="InterPro" id="IPR023828">
    <property type="entry name" value="Peptidase_S8_Ser-AS"/>
</dbReference>
<keyword evidence="2" id="KW-0134">Cell wall</keyword>
<dbReference type="GeneID" id="87616685"/>
<dbReference type="InterPro" id="IPR036852">
    <property type="entry name" value="Peptidase_S8/S53_dom_sf"/>
</dbReference>
<comment type="similarity">
    <text evidence="1 9 10">Belongs to the peptidase S8 family.</text>
</comment>
<keyword evidence="3" id="KW-0964">Secreted</keyword>
<feature type="chain" id="PRO_5019022230" evidence="11">
    <location>
        <begin position="22"/>
        <end position="752"/>
    </location>
</feature>
<evidence type="ECO:0000259" key="13">
    <source>
        <dbReference type="Pfam" id="PF02225"/>
    </source>
</evidence>
<dbReference type="InterPro" id="IPR000209">
    <property type="entry name" value="Peptidase_S8/S53_dom"/>
</dbReference>
<dbReference type="SUPFAM" id="SSF52025">
    <property type="entry name" value="PA domain"/>
    <property type="match status" value="1"/>
</dbReference>
<evidence type="ECO:0000259" key="12">
    <source>
        <dbReference type="Pfam" id="PF00082"/>
    </source>
</evidence>
<evidence type="ECO:0000256" key="10">
    <source>
        <dbReference type="RuleBase" id="RU003355"/>
    </source>
</evidence>
<dbReference type="Gene3D" id="3.50.30.30">
    <property type="match status" value="1"/>
</dbReference>
<evidence type="ECO:0000256" key="1">
    <source>
        <dbReference type="ARBA" id="ARBA00011073"/>
    </source>
</evidence>
<feature type="active site" description="Charge relay system" evidence="8 9">
    <location>
        <position position="469"/>
    </location>
</feature>
<dbReference type="InterPro" id="IPR034213">
    <property type="entry name" value="S8_Vpr-like"/>
</dbReference>
<name>A0A437KA03_9BACI</name>
<dbReference type="AlphaFoldDB" id="A0A437KA03"/>
<evidence type="ECO:0000256" key="3">
    <source>
        <dbReference type="ARBA" id="ARBA00022525"/>
    </source>
</evidence>
<accession>A0A437KA03</accession>
<evidence type="ECO:0000256" key="5">
    <source>
        <dbReference type="ARBA" id="ARBA00022729"/>
    </source>
</evidence>
<keyword evidence="4 9" id="KW-0645">Protease</keyword>
<keyword evidence="7 9" id="KW-0720">Serine protease</keyword>
<dbReference type="PRINTS" id="PR00723">
    <property type="entry name" value="SUBTILISIN"/>
</dbReference>
<evidence type="ECO:0000256" key="4">
    <source>
        <dbReference type="ARBA" id="ARBA00022670"/>
    </source>
</evidence>
<dbReference type="GO" id="GO:0006508">
    <property type="term" value="P:proteolysis"/>
    <property type="evidence" value="ECO:0007669"/>
    <property type="project" value="UniProtKB-KW"/>
</dbReference>
<evidence type="ECO:0000256" key="6">
    <source>
        <dbReference type="ARBA" id="ARBA00022801"/>
    </source>
</evidence>
<dbReference type="CDD" id="cd02133">
    <property type="entry name" value="PA_C5a_like"/>
    <property type="match status" value="1"/>
</dbReference>
<dbReference type="CDD" id="cd07474">
    <property type="entry name" value="Peptidases_S8_subtilisin_Vpr-like"/>
    <property type="match status" value="1"/>
</dbReference>
<dbReference type="PROSITE" id="PS00137">
    <property type="entry name" value="SUBTILASE_HIS"/>
    <property type="match status" value="1"/>
</dbReference>
<proteinExistence type="inferred from homology"/>